<reference evidence="6 7" key="2">
    <citation type="submission" date="2018-11" db="EMBL/GenBank/DDBJ databases">
        <authorList>
            <consortium name="Pathogen Informatics"/>
        </authorList>
    </citation>
    <scope>NUCLEOTIDE SEQUENCE [LARGE SCALE GENOMIC DNA]</scope>
</reference>
<dbReference type="InterPro" id="IPR001212">
    <property type="entry name" value="Somatomedin_B_dom"/>
</dbReference>
<gene>
    <name evidence="6" type="ORF">NBR_LOCUS917</name>
</gene>
<dbReference type="AlphaFoldDB" id="A0A0N4XEG4"/>
<evidence type="ECO:0000256" key="4">
    <source>
        <dbReference type="SAM" id="MobiDB-lite"/>
    </source>
</evidence>
<dbReference type="EMBL" id="UYSL01000559">
    <property type="protein sequence ID" value="VDL64035.1"/>
    <property type="molecule type" value="Genomic_DNA"/>
</dbReference>
<dbReference type="Proteomes" id="UP000271162">
    <property type="component" value="Unassembled WGS sequence"/>
</dbReference>
<dbReference type="Gene3D" id="2.20.100.10">
    <property type="entry name" value="Thrombospondin type-1 (TSP1) repeat"/>
    <property type="match status" value="1"/>
</dbReference>
<dbReference type="Pfam" id="PF01033">
    <property type="entry name" value="Somatomedin_B"/>
    <property type="match status" value="1"/>
</dbReference>
<feature type="region of interest" description="Disordered" evidence="4">
    <location>
        <begin position="1"/>
        <end position="34"/>
    </location>
</feature>
<dbReference type="WBParaSite" id="NBR_0000091601-mRNA-1">
    <property type="protein sequence ID" value="NBR_0000091601-mRNA-1"/>
    <property type="gene ID" value="NBR_0000091601"/>
</dbReference>
<keyword evidence="7" id="KW-1185">Reference proteome</keyword>
<keyword evidence="2" id="KW-1015">Disulfide bond</keyword>
<dbReference type="SUPFAM" id="SSF90188">
    <property type="entry name" value="Somatomedin B domain"/>
    <property type="match status" value="1"/>
</dbReference>
<evidence type="ECO:0000256" key="3">
    <source>
        <dbReference type="ARBA" id="ARBA00023180"/>
    </source>
</evidence>
<dbReference type="PANTHER" id="PTHR20920">
    <property type="entry name" value="RPE-SPONDIN"/>
    <property type="match status" value="1"/>
</dbReference>
<feature type="domain" description="SMB" evidence="5">
    <location>
        <begin position="184"/>
        <end position="208"/>
    </location>
</feature>
<dbReference type="InterPro" id="IPR044004">
    <property type="entry name" value="TSP1_spondin_dom"/>
</dbReference>
<accession>A0A0N4XEG4</accession>
<reference evidence="8" key="1">
    <citation type="submission" date="2017-02" db="UniProtKB">
        <authorList>
            <consortium name="WormBaseParasite"/>
        </authorList>
    </citation>
    <scope>IDENTIFICATION</scope>
</reference>
<dbReference type="STRING" id="27835.A0A0N4XEG4"/>
<keyword evidence="1" id="KW-0732">Signal</keyword>
<dbReference type="InterPro" id="IPR000884">
    <property type="entry name" value="TSP1_rpt"/>
</dbReference>
<evidence type="ECO:0000256" key="1">
    <source>
        <dbReference type="ARBA" id="ARBA00022729"/>
    </source>
</evidence>
<dbReference type="PROSITE" id="PS00524">
    <property type="entry name" value="SMB_1"/>
    <property type="match status" value="1"/>
</dbReference>
<dbReference type="InterPro" id="IPR036383">
    <property type="entry name" value="TSP1_rpt_sf"/>
</dbReference>
<dbReference type="PROSITE" id="PS50958">
    <property type="entry name" value="SMB_2"/>
    <property type="match status" value="1"/>
</dbReference>
<organism evidence="8">
    <name type="scientific">Nippostrongylus brasiliensis</name>
    <name type="common">Rat hookworm</name>
    <dbReference type="NCBI Taxonomy" id="27835"/>
    <lineage>
        <taxon>Eukaryota</taxon>
        <taxon>Metazoa</taxon>
        <taxon>Ecdysozoa</taxon>
        <taxon>Nematoda</taxon>
        <taxon>Chromadorea</taxon>
        <taxon>Rhabditida</taxon>
        <taxon>Rhabditina</taxon>
        <taxon>Rhabditomorpha</taxon>
        <taxon>Strongyloidea</taxon>
        <taxon>Heligmosomidae</taxon>
        <taxon>Nippostrongylus</taxon>
    </lineage>
</organism>
<evidence type="ECO:0000256" key="2">
    <source>
        <dbReference type="ARBA" id="ARBA00023157"/>
    </source>
</evidence>
<evidence type="ECO:0000259" key="5">
    <source>
        <dbReference type="PROSITE" id="PS50958"/>
    </source>
</evidence>
<name>A0A0N4XEG4_NIPBR</name>
<sequence>MDDGLRHVPLSNPYRQTKLRHPLDEQNSIESGPYSKYQAPYYEASGNGYDLIYPDVYEDNSHQRIGKVVFPDVIELEGSGADELYSKYAPHDEIHSNRIPATSRRHKKKTSPARKIVHLLFGFPQSPAEPPEEILRYTPKPKHLLIRYSVLNKHLPLTMSTTPLVPEYDEGPQFMYLEAPPTDCYCDESCLVLGDCCSDYTYFCPRKDCKVSDWYPWEGCVPDAGECGIGVEQRVRYVTQNPERGGTSCPPLKEMRTCFKQCTKRRSLDDITTVALLLDYRYNETRSKTSRDNIYWDLPSVQEKLQKATQYCVKYKIGWVNRNCWHKQFKTKLYRGNTICAECQPEATFHRNNARCASDLEDGEQGFWKLIGPKSCNGIWTRESRTENCSCAHDLPDLDPFLLV</sequence>
<dbReference type="InterPro" id="IPR039942">
    <property type="entry name" value="SBSPO"/>
</dbReference>
<dbReference type="InterPro" id="IPR056801">
    <property type="entry name" value="SBSPON_C"/>
</dbReference>
<evidence type="ECO:0000313" key="6">
    <source>
        <dbReference type="EMBL" id="VDL64035.1"/>
    </source>
</evidence>
<dbReference type="PROSITE" id="PS50092">
    <property type="entry name" value="TSP1"/>
    <property type="match status" value="1"/>
</dbReference>
<dbReference type="OMA" id="RDEQSCY"/>
<protein>
    <submittedName>
        <fullName evidence="8">SMB domain-containing protein</fullName>
    </submittedName>
</protein>
<evidence type="ECO:0000313" key="8">
    <source>
        <dbReference type="WBParaSite" id="NBR_0000091601-mRNA-1"/>
    </source>
</evidence>
<proteinExistence type="predicted"/>
<dbReference type="SUPFAM" id="SSF82895">
    <property type="entry name" value="TSP-1 type 1 repeat"/>
    <property type="match status" value="1"/>
</dbReference>
<dbReference type="PANTHER" id="PTHR20920:SF5">
    <property type="entry name" value="SMB DOMAIN-CONTAINING PROTEIN"/>
    <property type="match status" value="1"/>
</dbReference>
<dbReference type="InterPro" id="IPR036024">
    <property type="entry name" value="Somatomedin_B-like_dom_sf"/>
</dbReference>
<dbReference type="Pfam" id="PF25031">
    <property type="entry name" value="SBSPON_C"/>
    <property type="match status" value="1"/>
</dbReference>
<evidence type="ECO:0000313" key="7">
    <source>
        <dbReference type="Proteomes" id="UP000271162"/>
    </source>
</evidence>
<keyword evidence="3" id="KW-0325">Glycoprotein</keyword>
<dbReference type="Pfam" id="PF19028">
    <property type="entry name" value="TSP1_spondin"/>
    <property type="match status" value="1"/>
</dbReference>